<dbReference type="AlphaFoldDB" id="A0ABD1RZK2"/>
<reference evidence="2" key="1">
    <citation type="submission" date="2024-07" db="EMBL/GenBank/DDBJ databases">
        <title>Two chromosome-level genome assemblies of Korean endemic species Abeliophyllum distichum and Forsythia ovata (Oleaceae).</title>
        <authorList>
            <person name="Jang H."/>
        </authorList>
    </citation>
    <scope>NUCLEOTIDE SEQUENCE [LARGE SCALE GENOMIC DNA]</scope>
</reference>
<accession>A0ABD1RZK2</accession>
<protein>
    <submittedName>
        <fullName evidence="1">SWIM-type domain-containing protein</fullName>
    </submittedName>
</protein>
<keyword evidence="2" id="KW-1185">Reference proteome</keyword>
<sequence>MFIAAALDANDCIYPIAFAIVENDNIVTWRWFIRHLSEDIGITNSNKWTFMSDRHKGLYVKHMYTNFFRTDFKGLTLKEYLWRAAKSTKMAYYKFWMKKMEKENKSAYERRWDLTSIPCGHTCAAILNHFDDPQKYVHLCYLVNNYMSCYENIVMPINRKKLWPEVDAMPIQASGWYVPMRRRKQKKMRMQQEEDVIMHSVPK</sequence>
<dbReference type="PANTHER" id="PTHR31973">
    <property type="entry name" value="POLYPROTEIN, PUTATIVE-RELATED"/>
    <property type="match status" value="1"/>
</dbReference>
<name>A0ABD1RZK2_9LAMI</name>
<proteinExistence type="predicted"/>
<organism evidence="1 2">
    <name type="scientific">Abeliophyllum distichum</name>
    <dbReference type="NCBI Taxonomy" id="126358"/>
    <lineage>
        <taxon>Eukaryota</taxon>
        <taxon>Viridiplantae</taxon>
        <taxon>Streptophyta</taxon>
        <taxon>Embryophyta</taxon>
        <taxon>Tracheophyta</taxon>
        <taxon>Spermatophyta</taxon>
        <taxon>Magnoliopsida</taxon>
        <taxon>eudicotyledons</taxon>
        <taxon>Gunneridae</taxon>
        <taxon>Pentapetalae</taxon>
        <taxon>asterids</taxon>
        <taxon>lamiids</taxon>
        <taxon>Lamiales</taxon>
        <taxon>Oleaceae</taxon>
        <taxon>Forsythieae</taxon>
        <taxon>Abeliophyllum</taxon>
    </lineage>
</organism>
<dbReference type="PANTHER" id="PTHR31973:SF191">
    <property type="entry name" value="OS05G0489400 PROTEIN"/>
    <property type="match status" value="1"/>
</dbReference>
<comment type="caution">
    <text evidence="1">The sequence shown here is derived from an EMBL/GenBank/DDBJ whole genome shotgun (WGS) entry which is preliminary data.</text>
</comment>
<dbReference type="Proteomes" id="UP001604336">
    <property type="component" value="Unassembled WGS sequence"/>
</dbReference>
<evidence type="ECO:0000313" key="2">
    <source>
        <dbReference type="Proteomes" id="UP001604336"/>
    </source>
</evidence>
<gene>
    <name evidence="1" type="ORF">Adt_28685</name>
</gene>
<dbReference type="EMBL" id="JBFOLK010000008">
    <property type="protein sequence ID" value="KAL2493057.1"/>
    <property type="molecule type" value="Genomic_DNA"/>
</dbReference>
<evidence type="ECO:0000313" key="1">
    <source>
        <dbReference type="EMBL" id="KAL2493057.1"/>
    </source>
</evidence>